<protein>
    <submittedName>
        <fullName evidence="2">Uncharacterized protein</fullName>
    </submittedName>
</protein>
<organism evidence="2 3">
    <name type="scientific">Cephalotus follicularis</name>
    <name type="common">Albany pitcher plant</name>
    <dbReference type="NCBI Taxonomy" id="3775"/>
    <lineage>
        <taxon>Eukaryota</taxon>
        <taxon>Viridiplantae</taxon>
        <taxon>Streptophyta</taxon>
        <taxon>Embryophyta</taxon>
        <taxon>Tracheophyta</taxon>
        <taxon>Spermatophyta</taxon>
        <taxon>Magnoliopsida</taxon>
        <taxon>eudicotyledons</taxon>
        <taxon>Gunneridae</taxon>
        <taxon>Pentapetalae</taxon>
        <taxon>rosids</taxon>
        <taxon>fabids</taxon>
        <taxon>Oxalidales</taxon>
        <taxon>Cephalotaceae</taxon>
        <taxon>Cephalotus</taxon>
    </lineage>
</organism>
<feature type="compositionally biased region" description="Polar residues" evidence="1">
    <location>
        <begin position="35"/>
        <end position="48"/>
    </location>
</feature>
<proteinExistence type="predicted"/>
<dbReference type="EMBL" id="BDDD01000781">
    <property type="protein sequence ID" value="GAV70120.1"/>
    <property type="molecule type" value="Genomic_DNA"/>
</dbReference>
<reference evidence="3" key="1">
    <citation type="submission" date="2016-04" db="EMBL/GenBank/DDBJ databases">
        <title>Cephalotus genome sequencing.</title>
        <authorList>
            <person name="Fukushima K."/>
            <person name="Hasebe M."/>
            <person name="Fang X."/>
        </authorList>
    </citation>
    <scope>NUCLEOTIDE SEQUENCE [LARGE SCALE GENOMIC DNA]</scope>
    <source>
        <strain evidence="3">cv. St1</strain>
    </source>
</reference>
<keyword evidence="3" id="KW-1185">Reference proteome</keyword>
<name>A0A1Q3BQ34_CEPFO</name>
<dbReference type="InParanoid" id="A0A1Q3BQ34"/>
<gene>
    <name evidence="2" type="ORF">CFOL_v3_13618</name>
</gene>
<evidence type="ECO:0000313" key="2">
    <source>
        <dbReference type="EMBL" id="GAV70120.1"/>
    </source>
</evidence>
<feature type="compositionally biased region" description="Basic and acidic residues" evidence="1">
    <location>
        <begin position="16"/>
        <end position="27"/>
    </location>
</feature>
<dbReference type="AlphaFoldDB" id="A0A1Q3BQ34"/>
<evidence type="ECO:0000256" key="1">
    <source>
        <dbReference type="SAM" id="MobiDB-lite"/>
    </source>
</evidence>
<feature type="region of interest" description="Disordered" evidence="1">
    <location>
        <begin position="15"/>
        <end position="119"/>
    </location>
</feature>
<comment type="caution">
    <text evidence="2">The sequence shown here is derived from an EMBL/GenBank/DDBJ whole genome shotgun (WGS) entry which is preliminary data.</text>
</comment>
<accession>A0A1Q3BQ34</accession>
<feature type="compositionally biased region" description="Gly residues" evidence="1">
    <location>
        <begin position="60"/>
        <end position="75"/>
    </location>
</feature>
<evidence type="ECO:0000313" key="3">
    <source>
        <dbReference type="Proteomes" id="UP000187406"/>
    </source>
</evidence>
<sequence length="119" mass="12892">MTEWTDFGMLVQACMRTERSMEDQRRRQDGRKRSSQGFTQGESSSTGQRIRGPSQPSGRSLGGGIQGFSGSGGPGAYRKTAHTDSVGGQYTVEASAEPSEHCTGLPSLRDMWTSSSRRV</sequence>
<dbReference type="Proteomes" id="UP000187406">
    <property type="component" value="Unassembled WGS sequence"/>
</dbReference>